<feature type="active site" description="Nucleophile" evidence="6">
    <location>
        <position position="162"/>
    </location>
</feature>
<feature type="binding site" evidence="6">
    <location>
        <begin position="143"/>
        <end position="145"/>
    </location>
    <ligand>
        <name>substrate</name>
    </ligand>
</feature>
<feature type="binding site" evidence="6">
    <location>
        <position position="109"/>
    </location>
    <ligand>
        <name>substrate</name>
    </ligand>
</feature>
<comment type="caution">
    <text evidence="7">The sequence shown here is derived from an EMBL/GenBank/DDBJ whole genome shotgun (WGS) entry which is preliminary data.</text>
</comment>
<dbReference type="GO" id="GO:0046872">
    <property type="term" value="F:metal ion binding"/>
    <property type="evidence" value="ECO:0007669"/>
    <property type="project" value="UniProtKB-KW"/>
</dbReference>
<organism evidence="7 8">
    <name type="scientific">Candidatus Neomicrothrix subdominans</name>
    <dbReference type="NCBI Taxonomy" id="2954438"/>
    <lineage>
        <taxon>Bacteria</taxon>
        <taxon>Bacillati</taxon>
        <taxon>Actinomycetota</taxon>
        <taxon>Acidimicrobiia</taxon>
        <taxon>Acidimicrobiales</taxon>
        <taxon>Microthrixaceae</taxon>
        <taxon>Candidatus Neomicrothrix</taxon>
    </lineage>
</organism>
<dbReference type="GO" id="GO:0046113">
    <property type="term" value="P:nucleobase catabolic process"/>
    <property type="evidence" value="ECO:0007669"/>
    <property type="project" value="UniProtKB-UniRule"/>
</dbReference>
<gene>
    <name evidence="6" type="primary">psuG</name>
    <name evidence="7" type="ORF">IPN02_09705</name>
</gene>
<feature type="active site" description="Proton donor" evidence="6">
    <location>
        <position position="28"/>
    </location>
</feature>
<dbReference type="EC" id="4.2.1.70" evidence="6"/>
<accession>A0A936NCD2</accession>
<dbReference type="Gene3D" id="3.40.1790.10">
    <property type="entry name" value="Indigoidine synthase domain"/>
    <property type="match status" value="1"/>
</dbReference>
<evidence type="ECO:0000313" key="8">
    <source>
        <dbReference type="Proteomes" id="UP000727993"/>
    </source>
</evidence>
<dbReference type="Pfam" id="PF04227">
    <property type="entry name" value="Indigoidine_A"/>
    <property type="match status" value="1"/>
</dbReference>
<dbReference type="Proteomes" id="UP000727993">
    <property type="component" value="Unassembled WGS sequence"/>
</dbReference>
<evidence type="ECO:0000256" key="6">
    <source>
        <dbReference type="HAMAP-Rule" id="MF_01876"/>
    </source>
</evidence>
<evidence type="ECO:0000256" key="1">
    <source>
        <dbReference type="ARBA" id="ARBA00022723"/>
    </source>
</evidence>
<evidence type="ECO:0000313" key="7">
    <source>
        <dbReference type="EMBL" id="MBK9297091.1"/>
    </source>
</evidence>
<dbReference type="SUPFAM" id="SSF110581">
    <property type="entry name" value="Indigoidine synthase A-like"/>
    <property type="match status" value="1"/>
</dbReference>
<comment type="function">
    <text evidence="6">Catalyzes the reversible cleavage of pseudouridine 5'-phosphate (PsiMP) to ribose 5-phosphate and uracil. Functions biologically in the cleavage direction, as part of a pseudouridine degradation pathway.</text>
</comment>
<name>A0A936NCD2_9ACTN</name>
<feature type="binding site" evidence="6">
    <location>
        <position position="141"/>
    </location>
    <ligand>
        <name>Mn(2+)</name>
        <dbReference type="ChEBI" id="CHEBI:29035"/>
    </ligand>
</feature>
<reference evidence="7 8" key="1">
    <citation type="submission" date="2020-10" db="EMBL/GenBank/DDBJ databases">
        <title>Connecting structure to function with the recovery of over 1000 high-quality activated sludge metagenome-assembled genomes encoding full-length rRNA genes using long-read sequencing.</title>
        <authorList>
            <person name="Singleton C.M."/>
            <person name="Petriglieri F."/>
            <person name="Kristensen J.M."/>
            <person name="Kirkegaard R.H."/>
            <person name="Michaelsen T.Y."/>
            <person name="Andersen M.H."/>
            <person name="Karst S.M."/>
            <person name="Dueholm M.S."/>
            <person name="Nielsen P.H."/>
            <person name="Albertsen M."/>
        </authorList>
    </citation>
    <scope>NUCLEOTIDE SEQUENCE [LARGE SCALE GENOMIC DNA]</scope>
    <source>
        <strain evidence="7">Lyne_18-Q3-R50-59_MAXAC.006</strain>
    </source>
</reference>
<sequence length="307" mass="31415">MPRPETSVRLSDEVSSALAEGHPVVALESTIFSRMGLPAPHNQSALAACLDSVRSGGAVPAITAVVDGEARVGLDPDEHGRILEADTKTSRRDLGVAIGARWPVGATTVAASLRLAALAGISVFATGGIGGAHRGWAETGDVSADLGALASEPVVCVSAGAKAFLDLGATLERLDTLGVPVLGWRTDAFPAFYSRDSGHPVPHRVDDLDELAAIVGATWSLGHPGGLLVANPIPAEAEIPFGEIRPHIDEALGSARRLGVTGPGVTPWVLEAIREATFGRSVPANLALAADNAALAARLATVLAESR</sequence>
<dbReference type="GO" id="GO:0004730">
    <property type="term" value="F:pseudouridylate synthase activity"/>
    <property type="evidence" value="ECO:0007669"/>
    <property type="project" value="UniProtKB-UniRule"/>
</dbReference>
<dbReference type="EMBL" id="JADJZA010000006">
    <property type="protein sequence ID" value="MBK9297091.1"/>
    <property type="molecule type" value="Genomic_DNA"/>
</dbReference>
<dbReference type="InterPro" id="IPR007342">
    <property type="entry name" value="PsuG"/>
</dbReference>
<keyword evidence="2 6" id="KW-0378">Hydrolase</keyword>
<dbReference type="AlphaFoldDB" id="A0A936NCD2"/>
<comment type="cofactor">
    <cofactor evidence="6">
        <name>Mn(2+)</name>
        <dbReference type="ChEBI" id="CHEBI:29035"/>
    </cofactor>
    <text evidence="6">Binds 1 Mn(2+) ion per subunit.</text>
</comment>
<dbReference type="PANTHER" id="PTHR42909">
    <property type="entry name" value="ZGC:136858"/>
    <property type="match status" value="1"/>
</dbReference>
<evidence type="ECO:0000256" key="4">
    <source>
        <dbReference type="ARBA" id="ARBA00023239"/>
    </source>
</evidence>
<evidence type="ECO:0000256" key="2">
    <source>
        <dbReference type="ARBA" id="ARBA00022801"/>
    </source>
</evidence>
<comment type="catalytic activity">
    <reaction evidence="6">
        <text>D-ribose 5-phosphate + uracil = psi-UMP + H2O</text>
        <dbReference type="Rhea" id="RHEA:18337"/>
        <dbReference type="ChEBI" id="CHEBI:15377"/>
        <dbReference type="ChEBI" id="CHEBI:17568"/>
        <dbReference type="ChEBI" id="CHEBI:58380"/>
        <dbReference type="ChEBI" id="CHEBI:78346"/>
        <dbReference type="EC" id="4.2.1.70"/>
    </reaction>
</comment>
<keyword evidence="1 6" id="KW-0479">Metal-binding</keyword>
<dbReference type="PANTHER" id="PTHR42909:SF1">
    <property type="entry name" value="CARBOHYDRATE KINASE PFKB DOMAIN-CONTAINING PROTEIN"/>
    <property type="match status" value="1"/>
</dbReference>
<feature type="binding site" evidence="6">
    <location>
        <position position="88"/>
    </location>
    <ligand>
        <name>substrate</name>
    </ligand>
</feature>
<evidence type="ECO:0000256" key="5">
    <source>
        <dbReference type="ARBA" id="ARBA00023295"/>
    </source>
</evidence>
<comment type="similarity">
    <text evidence="6">Belongs to the pseudouridine-5'-phosphate glycosidase family.</text>
</comment>
<dbReference type="GO" id="GO:0005737">
    <property type="term" value="C:cytoplasm"/>
    <property type="evidence" value="ECO:0007669"/>
    <property type="project" value="TreeGrafter"/>
</dbReference>
<proteinExistence type="inferred from homology"/>
<keyword evidence="3 6" id="KW-0464">Manganese</keyword>
<evidence type="ECO:0000256" key="3">
    <source>
        <dbReference type="ARBA" id="ARBA00023211"/>
    </source>
</evidence>
<dbReference type="InterPro" id="IPR022830">
    <property type="entry name" value="Indigdn_synthA-like"/>
</dbReference>
<comment type="subunit">
    <text evidence="6">Homotrimer.</text>
</comment>
<protein>
    <recommendedName>
        <fullName evidence="6">Pseudouridine-5'-phosphate glycosidase</fullName>
        <shortName evidence="6">PsiMP glycosidase</shortName>
        <ecNumber evidence="6">4.2.1.70</ecNumber>
    </recommendedName>
</protein>
<dbReference type="HAMAP" id="MF_01876">
    <property type="entry name" value="PsiMP_glycosidase"/>
    <property type="match status" value="1"/>
</dbReference>
<keyword evidence="4 6" id="KW-0456">Lyase</keyword>
<dbReference type="GO" id="GO:0016798">
    <property type="term" value="F:hydrolase activity, acting on glycosyl bonds"/>
    <property type="evidence" value="ECO:0007669"/>
    <property type="project" value="UniProtKB-KW"/>
</dbReference>
<keyword evidence="5 6" id="KW-0326">Glycosidase</keyword>